<evidence type="ECO:0000256" key="3">
    <source>
        <dbReference type="ARBA" id="ARBA00023211"/>
    </source>
</evidence>
<protein>
    <recommendedName>
        <fullName evidence="5">4-hydroxy-2-oxohexanoate aldolase</fullName>
        <ecNumber evidence="4">4.1.3.43</ecNumber>
    </recommendedName>
</protein>
<dbReference type="EC" id="4.1.3.43" evidence="4"/>
<evidence type="ECO:0000259" key="6">
    <source>
        <dbReference type="PROSITE" id="PS50991"/>
    </source>
</evidence>
<evidence type="ECO:0000256" key="2">
    <source>
        <dbReference type="ARBA" id="ARBA00022797"/>
    </source>
</evidence>
<evidence type="ECO:0000256" key="1">
    <source>
        <dbReference type="ARBA" id="ARBA00008944"/>
    </source>
</evidence>
<dbReference type="Proteomes" id="UP000178796">
    <property type="component" value="Unassembled WGS sequence"/>
</dbReference>
<dbReference type="EMBL" id="MHKY01000044">
    <property type="protein sequence ID" value="OGY98024.1"/>
    <property type="molecule type" value="Genomic_DNA"/>
</dbReference>
<comment type="similarity">
    <text evidence="1">Belongs to the 4-hydroxy-2-oxovalerate aldolase family.</text>
</comment>
<dbReference type="PANTHER" id="PTHR10277:SF9">
    <property type="entry name" value="2-ISOPROPYLMALATE SYNTHASE 1, CHLOROPLASTIC-RELATED"/>
    <property type="match status" value="1"/>
</dbReference>
<gene>
    <name evidence="7" type="ORF">A3E09_01355</name>
</gene>
<dbReference type="AlphaFoldDB" id="A0A1G2C9F9"/>
<dbReference type="CDD" id="cd07943">
    <property type="entry name" value="DRE_TIM_HOA"/>
    <property type="match status" value="1"/>
</dbReference>
<dbReference type="Gene3D" id="1.10.8.60">
    <property type="match status" value="1"/>
</dbReference>
<dbReference type="GO" id="GO:0003852">
    <property type="term" value="F:2-isopropylmalate synthase activity"/>
    <property type="evidence" value="ECO:0007669"/>
    <property type="project" value="TreeGrafter"/>
</dbReference>
<dbReference type="PANTHER" id="PTHR10277">
    <property type="entry name" value="HOMOCITRATE SYNTHASE-RELATED"/>
    <property type="match status" value="1"/>
</dbReference>
<comment type="caution">
    <text evidence="7">The sequence shown here is derived from an EMBL/GenBank/DDBJ whole genome shotgun (WGS) entry which is preliminary data.</text>
</comment>
<feature type="domain" description="Pyruvate carboxyltransferase" evidence="6">
    <location>
        <begin position="4"/>
        <end position="256"/>
    </location>
</feature>
<evidence type="ECO:0000313" key="8">
    <source>
        <dbReference type="Proteomes" id="UP000178796"/>
    </source>
</evidence>
<sequence length="332" mass="36381">MGKITILDSTLRDGGYENDFSFTAEDTSFLCKNLEEAGVEFIEVGHGQSMGARAHPQYAGSGVVTDEEYMLAAKRSLKRAKFGMFFCPGLSTMEHIDLAVRHGMDFIRVGINVTDVQHSEPYIRRAKEAGLFVFTNYMKSYVLGPEELACRVQLSEEYGADVVYLVDSAGCMVPDDMRRYFSAIRKLSTIKLGFHGHDSLGLAVANSLAAAEEGFEFVDGTLQGLGRSGGNAPTEVLAAVLRKAGRDTGVDFLKLLALARKFVEPRFGERGRRPLDVAAGFAGFHSSFLPLIMECAKQYGVDPAVLIIEVSKKERVRVDRNLVEQVAKSITA</sequence>
<evidence type="ECO:0000256" key="5">
    <source>
        <dbReference type="ARBA" id="ARBA00023631"/>
    </source>
</evidence>
<dbReference type="InterPro" id="IPR012425">
    <property type="entry name" value="DmpG_comm"/>
</dbReference>
<organism evidence="7 8">
    <name type="scientific">Candidatus Liptonbacteria bacterium RIFCSPHIGHO2_12_FULL_60_13</name>
    <dbReference type="NCBI Taxonomy" id="1798648"/>
    <lineage>
        <taxon>Bacteria</taxon>
        <taxon>Candidatus Liptoniibacteriota</taxon>
    </lineage>
</organism>
<dbReference type="InterPro" id="IPR035685">
    <property type="entry name" value="DRE_TIM_HOA"/>
</dbReference>
<evidence type="ECO:0000313" key="7">
    <source>
        <dbReference type="EMBL" id="OGY98024.1"/>
    </source>
</evidence>
<dbReference type="InterPro" id="IPR050073">
    <property type="entry name" value="2-IPM_HCS-like"/>
</dbReference>
<dbReference type="PROSITE" id="PS50991">
    <property type="entry name" value="PYR_CT"/>
    <property type="match status" value="1"/>
</dbReference>
<proteinExistence type="inferred from homology"/>
<name>A0A1G2C9F9_9BACT</name>
<dbReference type="GO" id="GO:0009098">
    <property type="term" value="P:L-leucine biosynthetic process"/>
    <property type="evidence" value="ECO:0007669"/>
    <property type="project" value="TreeGrafter"/>
</dbReference>
<evidence type="ECO:0000256" key="4">
    <source>
        <dbReference type="ARBA" id="ARBA00023622"/>
    </source>
</evidence>
<dbReference type="Pfam" id="PF07836">
    <property type="entry name" value="DmpG_comm"/>
    <property type="match status" value="1"/>
</dbReference>
<dbReference type="NCBIfam" id="NF006049">
    <property type="entry name" value="PRK08195.1"/>
    <property type="match status" value="1"/>
</dbReference>
<keyword evidence="2" id="KW-0058">Aromatic hydrocarbons catabolism</keyword>
<dbReference type="Gene3D" id="3.20.20.70">
    <property type="entry name" value="Aldolase class I"/>
    <property type="match status" value="1"/>
</dbReference>
<dbReference type="Pfam" id="PF00682">
    <property type="entry name" value="HMGL-like"/>
    <property type="match status" value="1"/>
</dbReference>
<keyword evidence="3" id="KW-0464">Manganese</keyword>
<dbReference type="GO" id="GO:0016833">
    <property type="term" value="F:oxo-acid-lyase activity"/>
    <property type="evidence" value="ECO:0007669"/>
    <property type="project" value="InterPro"/>
</dbReference>
<dbReference type="InterPro" id="IPR013785">
    <property type="entry name" value="Aldolase_TIM"/>
</dbReference>
<dbReference type="SUPFAM" id="SSF51569">
    <property type="entry name" value="Aldolase"/>
    <property type="match status" value="1"/>
</dbReference>
<accession>A0A1G2C9F9</accession>
<dbReference type="InterPro" id="IPR000891">
    <property type="entry name" value="PYR_CT"/>
</dbReference>
<reference evidence="7 8" key="1">
    <citation type="journal article" date="2016" name="Nat. Commun.">
        <title>Thousands of microbial genomes shed light on interconnected biogeochemical processes in an aquifer system.</title>
        <authorList>
            <person name="Anantharaman K."/>
            <person name="Brown C.T."/>
            <person name="Hug L.A."/>
            <person name="Sharon I."/>
            <person name="Castelle C.J."/>
            <person name="Probst A.J."/>
            <person name="Thomas B.C."/>
            <person name="Singh A."/>
            <person name="Wilkins M.J."/>
            <person name="Karaoz U."/>
            <person name="Brodie E.L."/>
            <person name="Williams K.H."/>
            <person name="Hubbard S.S."/>
            <person name="Banfield J.F."/>
        </authorList>
    </citation>
    <scope>NUCLEOTIDE SEQUENCE [LARGE SCALE GENOMIC DNA]</scope>
</reference>